<proteinExistence type="predicted"/>
<organism evidence="2">
    <name type="scientific">Caenorhabditis brenneri</name>
    <name type="common">Nematode worm</name>
    <dbReference type="NCBI Taxonomy" id="135651"/>
    <lineage>
        <taxon>Eukaryota</taxon>
        <taxon>Metazoa</taxon>
        <taxon>Ecdysozoa</taxon>
        <taxon>Nematoda</taxon>
        <taxon>Chromadorea</taxon>
        <taxon>Rhabditida</taxon>
        <taxon>Rhabditina</taxon>
        <taxon>Rhabditomorpha</taxon>
        <taxon>Rhabditoidea</taxon>
        <taxon>Rhabditidae</taxon>
        <taxon>Peloderinae</taxon>
        <taxon>Caenorhabditis</taxon>
    </lineage>
</organism>
<name>G0MMG2_CAEBE</name>
<protein>
    <submittedName>
        <fullName evidence="1">Uncharacterized protein</fullName>
    </submittedName>
</protein>
<dbReference type="FunCoup" id="G0MMG2">
    <property type="interactions" value="1290"/>
</dbReference>
<dbReference type="PANTHER" id="PTHR31379">
    <property type="entry name" value="F-BOX C PROTEIN-RELATED-RELATED"/>
    <property type="match status" value="1"/>
</dbReference>
<dbReference type="InParanoid" id="G0MMG2"/>
<dbReference type="OrthoDB" id="5910191at2759"/>
<evidence type="ECO:0000313" key="1">
    <source>
        <dbReference type="EMBL" id="EGT37447.1"/>
    </source>
</evidence>
<dbReference type="EMBL" id="GL379802">
    <property type="protein sequence ID" value="EGT37447.1"/>
    <property type="molecule type" value="Genomic_DNA"/>
</dbReference>
<sequence>MDPYNSRPMSYDSLKILLQYAKPNLRFELSRRIPSIRLTEKTVPLRIDKLLIGSHGVEVDDIKYEARVKRYYSSDDTDLRDYDFNYTSQDGDWDLNEWGFDDYSSETVFTPGDLVFQRERQMPRQAGRSEEQKKAIENELKFVEWMVAKKLGIEKRVMKTMSRFQAVVDGAAFGVNTKRSVKIPLNNGSQISISYGRQVYRSWTRLRLMTIEVVAT</sequence>
<reference evidence="2" key="1">
    <citation type="submission" date="2011-07" db="EMBL/GenBank/DDBJ databases">
        <authorList>
            <consortium name="Caenorhabditis brenneri Sequencing and Analysis Consortium"/>
            <person name="Wilson R.K."/>
        </authorList>
    </citation>
    <scope>NUCLEOTIDE SEQUENCE [LARGE SCALE GENOMIC DNA]</scope>
    <source>
        <strain evidence="2">PB2801</strain>
    </source>
</reference>
<gene>
    <name evidence="1" type="ORF">CAEBREN_22619</name>
</gene>
<dbReference type="Proteomes" id="UP000008068">
    <property type="component" value="Unassembled WGS sequence"/>
</dbReference>
<dbReference type="PANTHER" id="PTHR31379:SF1">
    <property type="entry name" value="F-BOX C PROTEIN-RELATED"/>
    <property type="match status" value="1"/>
</dbReference>
<dbReference type="HOGENOM" id="CLU_1134403_0_0_1"/>
<dbReference type="AlphaFoldDB" id="G0MMG2"/>
<keyword evidence="2" id="KW-1185">Reference proteome</keyword>
<accession>G0MMG2</accession>
<dbReference type="InterPro" id="IPR021942">
    <property type="entry name" value="DUF3557"/>
</dbReference>
<evidence type="ECO:0000313" key="2">
    <source>
        <dbReference type="Proteomes" id="UP000008068"/>
    </source>
</evidence>